<evidence type="ECO:0000256" key="1">
    <source>
        <dbReference type="SAM" id="Phobius"/>
    </source>
</evidence>
<keyword evidence="3" id="KW-1185">Reference proteome</keyword>
<protein>
    <submittedName>
        <fullName evidence="2">Uncharacterized protein</fullName>
    </submittedName>
</protein>
<dbReference type="eggNOG" id="ENOG5032VM6">
    <property type="taxonomic scope" value="Bacteria"/>
</dbReference>
<sequence length="278" mass="30296">MDSLIYALRTGIEYALAPFDALPPFWALTLLSLLSGVFMLWVVGKTTPQKRVEVARARMASAIYEIRLFLDSPGRIIKSQGRLLGWSFAYVGYMMPAFILLSLPLGLLFLHLDVRYGQEPLPTAAPIVVQVSLSDADEASAAALAATIAPGELPAGIVSTAPPVRVLDEGRVYMRVRVDQPGSYLLPVRVGDAVVEKRLDAAPGAEQVSLERCRGACLWASFGYEEPLPDGLGIDSIAAVHPPAPDTWEGVPMPWWVYWLLLATIAALALRRRMNVTL</sequence>
<dbReference type="OrthoDB" id="266758at2"/>
<evidence type="ECO:0000313" key="2">
    <source>
        <dbReference type="EMBL" id="ACY14831.1"/>
    </source>
</evidence>
<reference evidence="2 3" key="1">
    <citation type="journal article" date="2010" name="Stand. Genomic Sci.">
        <title>Complete genome sequence of Haliangium ochraceum type strain (SMP-2).</title>
        <authorList>
            <consortium name="US DOE Joint Genome Institute (JGI-PGF)"/>
            <person name="Ivanova N."/>
            <person name="Daum C."/>
            <person name="Lang E."/>
            <person name="Abt B."/>
            <person name="Kopitz M."/>
            <person name="Saunders E."/>
            <person name="Lapidus A."/>
            <person name="Lucas S."/>
            <person name="Glavina Del Rio T."/>
            <person name="Nolan M."/>
            <person name="Tice H."/>
            <person name="Copeland A."/>
            <person name="Cheng J.F."/>
            <person name="Chen F."/>
            <person name="Bruce D."/>
            <person name="Goodwin L."/>
            <person name="Pitluck S."/>
            <person name="Mavromatis K."/>
            <person name="Pati A."/>
            <person name="Mikhailova N."/>
            <person name="Chen A."/>
            <person name="Palaniappan K."/>
            <person name="Land M."/>
            <person name="Hauser L."/>
            <person name="Chang Y.J."/>
            <person name="Jeffries C.D."/>
            <person name="Detter J.C."/>
            <person name="Brettin T."/>
            <person name="Rohde M."/>
            <person name="Goker M."/>
            <person name="Bristow J."/>
            <person name="Markowitz V."/>
            <person name="Eisen J.A."/>
            <person name="Hugenholtz P."/>
            <person name="Kyrpides N.C."/>
            <person name="Klenk H.P."/>
        </authorList>
    </citation>
    <scope>NUCLEOTIDE SEQUENCE [LARGE SCALE GENOMIC DNA]</scope>
    <source>
        <strain evidence="3">DSM 14365 / CIP 107738 / JCM 11303 / AJ 13395 / SMP-2</strain>
    </source>
</reference>
<feature type="transmembrane region" description="Helical" evidence="1">
    <location>
        <begin position="83"/>
        <end position="112"/>
    </location>
</feature>
<evidence type="ECO:0000313" key="3">
    <source>
        <dbReference type="Proteomes" id="UP000001880"/>
    </source>
</evidence>
<organism evidence="2 3">
    <name type="scientific">Haliangium ochraceum (strain DSM 14365 / JCM 11303 / SMP-2)</name>
    <dbReference type="NCBI Taxonomy" id="502025"/>
    <lineage>
        <taxon>Bacteria</taxon>
        <taxon>Pseudomonadati</taxon>
        <taxon>Myxococcota</taxon>
        <taxon>Polyangia</taxon>
        <taxon>Haliangiales</taxon>
        <taxon>Kofleriaceae</taxon>
        <taxon>Haliangium</taxon>
    </lineage>
</organism>
<dbReference type="STRING" id="502025.Hoch_2288"/>
<dbReference type="HOGENOM" id="CLU_087524_0_0_7"/>
<keyword evidence="1" id="KW-1133">Transmembrane helix</keyword>
<feature type="transmembrane region" description="Helical" evidence="1">
    <location>
        <begin position="253"/>
        <end position="270"/>
    </location>
</feature>
<feature type="transmembrane region" description="Helical" evidence="1">
    <location>
        <begin position="25"/>
        <end position="43"/>
    </location>
</feature>
<keyword evidence="1" id="KW-0812">Transmembrane</keyword>
<dbReference type="AlphaFoldDB" id="D0LI02"/>
<name>D0LI02_HALO1</name>
<dbReference type="RefSeq" id="WP_012827439.1">
    <property type="nucleotide sequence ID" value="NC_013440.1"/>
</dbReference>
<keyword evidence="1" id="KW-0472">Membrane</keyword>
<proteinExistence type="predicted"/>
<gene>
    <name evidence="2" type="ordered locus">Hoch_2288</name>
</gene>
<dbReference type="Proteomes" id="UP000001880">
    <property type="component" value="Chromosome"/>
</dbReference>
<dbReference type="KEGG" id="hoh:Hoch_2288"/>
<dbReference type="EMBL" id="CP001804">
    <property type="protein sequence ID" value="ACY14831.1"/>
    <property type="molecule type" value="Genomic_DNA"/>
</dbReference>
<accession>D0LI02</accession>